<organism evidence="4 5">
    <name type="scientific">Stephania japonica</name>
    <dbReference type="NCBI Taxonomy" id="461633"/>
    <lineage>
        <taxon>Eukaryota</taxon>
        <taxon>Viridiplantae</taxon>
        <taxon>Streptophyta</taxon>
        <taxon>Embryophyta</taxon>
        <taxon>Tracheophyta</taxon>
        <taxon>Spermatophyta</taxon>
        <taxon>Magnoliopsida</taxon>
        <taxon>Ranunculales</taxon>
        <taxon>Menispermaceae</taxon>
        <taxon>Menispermoideae</taxon>
        <taxon>Cissampelideae</taxon>
        <taxon>Stephania</taxon>
    </lineage>
</organism>
<dbReference type="AlphaFoldDB" id="A0AAP0KNG2"/>
<dbReference type="EMBL" id="JBBNAE010000001">
    <property type="protein sequence ID" value="KAK9154607.1"/>
    <property type="molecule type" value="Genomic_DNA"/>
</dbReference>
<evidence type="ECO:0000313" key="4">
    <source>
        <dbReference type="EMBL" id="KAK9154607.1"/>
    </source>
</evidence>
<dbReference type="GO" id="GO:0006353">
    <property type="term" value="P:DNA-templated transcription termination"/>
    <property type="evidence" value="ECO:0007669"/>
    <property type="project" value="UniProtKB-KW"/>
</dbReference>
<protein>
    <submittedName>
        <fullName evidence="4">Uncharacterized protein</fullName>
    </submittedName>
</protein>
<reference evidence="4 5" key="1">
    <citation type="submission" date="2024-01" db="EMBL/GenBank/DDBJ databases">
        <title>Genome assemblies of Stephania.</title>
        <authorList>
            <person name="Yang L."/>
        </authorList>
    </citation>
    <scope>NUCLEOTIDE SEQUENCE [LARGE SCALE GENOMIC DNA]</scope>
    <source>
        <strain evidence="4">QJT</strain>
        <tissue evidence="4">Leaf</tissue>
    </source>
</reference>
<evidence type="ECO:0000256" key="3">
    <source>
        <dbReference type="ARBA" id="ARBA00022946"/>
    </source>
</evidence>
<keyword evidence="2" id="KW-0806">Transcription termination</keyword>
<dbReference type="InterPro" id="IPR003690">
    <property type="entry name" value="MTERF"/>
</dbReference>
<keyword evidence="3" id="KW-0809">Transit peptide</keyword>
<gene>
    <name evidence="4" type="ORF">Sjap_002087</name>
</gene>
<dbReference type="Gene3D" id="1.25.70.10">
    <property type="entry name" value="Transcription termination factor 3, mitochondrial"/>
    <property type="match status" value="1"/>
</dbReference>
<accession>A0AAP0KNG2</accession>
<comment type="caution">
    <text evidence="4">The sequence shown here is derived from an EMBL/GenBank/DDBJ whole genome shotgun (WGS) entry which is preliminary data.</text>
</comment>
<comment type="similarity">
    <text evidence="1">Belongs to the mTERF family.</text>
</comment>
<dbReference type="Pfam" id="PF02536">
    <property type="entry name" value="mTERF"/>
    <property type="match status" value="1"/>
</dbReference>
<dbReference type="InterPro" id="IPR038538">
    <property type="entry name" value="MTERF_sf"/>
</dbReference>
<sequence length="133" mass="15212">MLRILSFFDEIFCSEEEVGGVIQRHPGLMLDGSGSKAFSLITVLVKLGFKKRELSSLFLQFPCFHVGTFTRNFRQALLFLVEIEMEADDIMKIISEHSTLVGSFALKKPISNFTNLNVRKKRLCNIIKEDPRQ</sequence>
<evidence type="ECO:0000256" key="1">
    <source>
        <dbReference type="ARBA" id="ARBA00007692"/>
    </source>
</evidence>
<keyword evidence="5" id="KW-1185">Reference proteome</keyword>
<evidence type="ECO:0000256" key="2">
    <source>
        <dbReference type="ARBA" id="ARBA00022472"/>
    </source>
</evidence>
<keyword evidence="2" id="KW-0805">Transcription regulation</keyword>
<evidence type="ECO:0000313" key="5">
    <source>
        <dbReference type="Proteomes" id="UP001417504"/>
    </source>
</evidence>
<dbReference type="GO" id="GO:0003676">
    <property type="term" value="F:nucleic acid binding"/>
    <property type="evidence" value="ECO:0007669"/>
    <property type="project" value="InterPro"/>
</dbReference>
<name>A0AAP0KNG2_9MAGN</name>
<keyword evidence="2" id="KW-0804">Transcription</keyword>
<proteinExistence type="inferred from homology"/>
<dbReference type="Proteomes" id="UP001417504">
    <property type="component" value="Unassembled WGS sequence"/>
</dbReference>